<gene>
    <name evidence="2" type="ORF">DLJ53_18040</name>
</gene>
<sequence>MDPNQVYNARIATIIGECVMDAERFKLDAEMAGYESQKLRAEIERLQAEADVETAEANKEAKAARAEAKAASKAQPEKGVAGKAPPTPSDKSEGVSDARA</sequence>
<dbReference type="RefSeq" id="WP_111347719.1">
    <property type="nucleotide sequence ID" value="NZ_QHHQ01000003.1"/>
</dbReference>
<feature type="compositionally biased region" description="Basic and acidic residues" evidence="1">
    <location>
        <begin position="56"/>
        <end position="70"/>
    </location>
</feature>
<dbReference type="AlphaFoldDB" id="A0A8B2NN76"/>
<protein>
    <submittedName>
        <fullName evidence="2">Uncharacterized protein</fullName>
    </submittedName>
</protein>
<evidence type="ECO:0000313" key="2">
    <source>
        <dbReference type="EMBL" id="RAI01117.1"/>
    </source>
</evidence>
<proteinExistence type="predicted"/>
<feature type="region of interest" description="Disordered" evidence="1">
    <location>
        <begin position="51"/>
        <end position="100"/>
    </location>
</feature>
<name>A0A8B2NN76_9HYPH</name>
<keyword evidence="3" id="KW-1185">Reference proteome</keyword>
<evidence type="ECO:0000313" key="3">
    <source>
        <dbReference type="Proteomes" id="UP000249590"/>
    </source>
</evidence>
<comment type="caution">
    <text evidence="2">The sequence shown here is derived from an EMBL/GenBank/DDBJ whole genome shotgun (WGS) entry which is preliminary data.</text>
</comment>
<feature type="compositionally biased region" description="Basic and acidic residues" evidence="1">
    <location>
        <begin position="90"/>
        <end position="100"/>
    </location>
</feature>
<evidence type="ECO:0000256" key="1">
    <source>
        <dbReference type="SAM" id="MobiDB-lite"/>
    </source>
</evidence>
<dbReference type="EMBL" id="QHHQ01000003">
    <property type="protein sequence ID" value="RAI01117.1"/>
    <property type="molecule type" value="Genomic_DNA"/>
</dbReference>
<accession>A0A8B2NN76</accession>
<reference evidence="2 3" key="1">
    <citation type="submission" date="2018-05" db="EMBL/GenBank/DDBJ databases">
        <title>Acuticoccus sediminis sp. nov., isolated from deep-sea sediment of Indian Ocean.</title>
        <authorList>
            <person name="Liu X."/>
            <person name="Lai Q."/>
            <person name="Du Y."/>
            <person name="Sun F."/>
            <person name="Zhang X."/>
            <person name="Wang S."/>
            <person name="Shao Z."/>
        </authorList>
    </citation>
    <scope>NUCLEOTIDE SEQUENCE [LARGE SCALE GENOMIC DNA]</scope>
    <source>
        <strain evidence="2 3">PTG4-2</strain>
    </source>
</reference>
<dbReference type="Proteomes" id="UP000249590">
    <property type="component" value="Unassembled WGS sequence"/>
</dbReference>
<organism evidence="2 3">
    <name type="scientific">Acuticoccus sediminis</name>
    <dbReference type="NCBI Taxonomy" id="2184697"/>
    <lineage>
        <taxon>Bacteria</taxon>
        <taxon>Pseudomonadati</taxon>
        <taxon>Pseudomonadota</taxon>
        <taxon>Alphaproteobacteria</taxon>
        <taxon>Hyphomicrobiales</taxon>
        <taxon>Amorphaceae</taxon>
        <taxon>Acuticoccus</taxon>
    </lineage>
</organism>